<evidence type="ECO:0000256" key="5">
    <source>
        <dbReference type="ARBA" id="ARBA00023136"/>
    </source>
</evidence>
<keyword evidence="5 7" id="KW-0472">Membrane</keyword>
<evidence type="ECO:0000256" key="2">
    <source>
        <dbReference type="ARBA" id="ARBA00022475"/>
    </source>
</evidence>
<evidence type="ECO:0000256" key="3">
    <source>
        <dbReference type="ARBA" id="ARBA00022519"/>
    </source>
</evidence>
<sequence length="312" mass="37733">MHVFSRSKSYPYMQLFVYCLVYPLLWFISKLPWRLFYAFSTSIFFLIYYIFRYRRKTVTQNMQLVFPEKAYDEIKKIRKGFYRHMCDMFLEMIKSISISNDEMKKRFKITNLDKIHELEKKGENIMVFMAHYASYEWSNVVDIQTNFQAVGIYKKIENKYFDRLVRRIRARFGSRVVTTKNAMKEITKDQEMNDGLYMYGLVSDQSPKIYNAMYWTDFMGIKVPAFLGAEVLAKRSGMNVYYLKVEKIKRGYYEAEFVPITEDSKNCEDYFIVKSYLRMLEKQIKNNPEYYLWSHKRWKHRNAEKPEGATID</sequence>
<gene>
    <name evidence="8" type="ORF">U6A24_22905</name>
</gene>
<keyword evidence="3" id="KW-0997">Cell inner membrane</keyword>
<evidence type="ECO:0000313" key="8">
    <source>
        <dbReference type="EMBL" id="MEB3348345.1"/>
    </source>
</evidence>
<protein>
    <submittedName>
        <fullName evidence="8">Lysophospholipid acyltransferase family protein</fullName>
    </submittedName>
</protein>
<dbReference type="GO" id="GO:0016746">
    <property type="term" value="F:acyltransferase activity"/>
    <property type="evidence" value="ECO:0007669"/>
    <property type="project" value="UniProtKB-KW"/>
</dbReference>
<dbReference type="PIRSF" id="PIRSF026649">
    <property type="entry name" value="MsbB"/>
    <property type="match status" value="1"/>
</dbReference>
<feature type="transmembrane region" description="Helical" evidence="7">
    <location>
        <begin position="12"/>
        <end position="29"/>
    </location>
</feature>
<keyword evidence="2" id="KW-1003">Cell membrane</keyword>
<keyword evidence="7" id="KW-1133">Transmembrane helix</keyword>
<evidence type="ECO:0000256" key="4">
    <source>
        <dbReference type="ARBA" id="ARBA00022679"/>
    </source>
</evidence>
<name>A0ABU6A2U3_9FLAO</name>
<comment type="subcellular location">
    <subcellularLocation>
        <location evidence="1">Cell inner membrane</location>
    </subcellularLocation>
</comment>
<accession>A0ABU6A2U3</accession>
<feature type="transmembrane region" description="Helical" evidence="7">
    <location>
        <begin position="35"/>
        <end position="51"/>
    </location>
</feature>
<comment type="caution">
    <text evidence="8">The sequence shown here is derived from an EMBL/GenBank/DDBJ whole genome shotgun (WGS) entry which is preliminary data.</text>
</comment>
<dbReference type="PANTHER" id="PTHR30606">
    <property type="entry name" value="LIPID A BIOSYNTHESIS LAUROYL ACYLTRANSFERASE"/>
    <property type="match status" value="1"/>
</dbReference>
<dbReference type="Pfam" id="PF03279">
    <property type="entry name" value="Lip_A_acyltrans"/>
    <property type="match status" value="1"/>
</dbReference>
<evidence type="ECO:0000256" key="6">
    <source>
        <dbReference type="ARBA" id="ARBA00023315"/>
    </source>
</evidence>
<dbReference type="PANTHER" id="PTHR30606:SF10">
    <property type="entry name" value="PHOSPHATIDYLINOSITOL MANNOSIDE ACYLTRANSFERASE"/>
    <property type="match status" value="1"/>
</dbReference>
<keyword evidence="4" id="KW-0808">Transferase</keyword>
<dbReference type="Proteomes" id="UP001327027">
    <property type="component" value="Unassembled WGS sequence"/>
</dbReference>
<keyword evidence="9" id="KW-1185">Reference proteome</keyword>
<dbReference type="RefSeq" id="WP_324182403.1">
    <property type="nucleotide sequence ID" value="NZ_BAABAW010000005.1"/>
</dbReference>
<dbReference type="InterPro" id="IPR004960">
    <property type="entry name" value="LipA_acyltrans"/>
</dbReference>
<evidence type="ECO:0000256" key="1">
    <source>
        <dbReference type="ARBA" id="ARBA00004533"/>
    </source>
</evidence>
<reference evidence="8 9" key="1">
    <citation type="journal article" date="2013" name="Int. J. Syst. Evol. Microbiol.">
        <title>Aquimarina gracilis sp. nov., isolated from the gut microflora of a mussel, Mytilus coruscus, and emended description of Aquimarina spongiae.</title>
        <authorList>
            <person name="Park S.C."/>
            <person name="Choe H.N."/>
            <person name="Baik K.S."/>
            <person name="Seong C.N."/>
        </authorList>
    </citation>
    <scope>NUCLEOTIDE SEQUENCE [LARGE SCALE GENOMIC DNA]</scope>
    <source>
        <strain evidence="8 9">PSC32</strain>
    </source>
</reference>
<organism evidence="8 9">
    <name type="scientific">Aquimarina gracilis</name>
    <dbReference type="NCBI Taxonomy" id="874422"/>
    <lineage>
        <taxon>Bacteria</taxon>
        <taxon>Pseudomonadati</taxon>
        <taxon>Bacteroidota</taxon>
        <taxon>Flavobacteriia</taxon>
        <taxon>Flavobacteriales</taxon>
        <taxon>Flavobacteriaceae</taxon>
        <taxon>Aquimarina</taxon>
    </lineage>
</organism>
<evidence type="ECO:0000256" key="7">
    <source>
        <dbReference type="SAM" id="Phobius"/>
    </source>
</evidence>
<evidence type="ECO:0000313" key="9">
    <source>
        <dbReference type="Proteomes" id="UP001327027"/>
    </source>
</evidence>
<keyword evidence="7" id="KW-0812">Transmembrane</keyword>
<dbReference type="EMBL" id="JAYKLX010000014">
    <property type="protein sequence ID" value="MEB3348345.1"/>
    <property type="molecule type" value="Genomic_DNA"/>
</dbReference>
<proteinExistence type="predicted"/>
<dbReference type="CDD" id="cd07984">
    <property type="entry name" value="LPLAT_LABLAT-like"/>
    <property type="match status" value="1"/>
</dbReference>
<keyword evidence="6 8" id="KW-0012">Acyltransferase</keyword>